<dbReference type="EMBL" id="JAYMYR010000006">
    <property type="protein sequence ID" value="KAK7356104.1"/>
    <property type="molecule type" value="Genomic_DNA"/>
</dbReference>
<evidence type="ECO:0000313" key="2">
    <source>
        <dbReference type="EMBL" id="KAK7356104.1"/>
    </source>
</evidence>
<keyword evidence="1" id="KW-0472">Membrane</keyword>
<dbReference type="AlphaFoldDB" id="A0AAN9R2X0"/>
<dbReference type="Proteomes" id="UP001374584">
    <property type="component" value="Unassembled WGS sequence"/>
</dbReference>
<protein>
    <submittedName>
        <fullName evidence="2">Uncharacterized protein</fullName>
    </submittedName>
</protein>
<organism evidence="2 3">
    <name type="scientific">Phaseolus coccineus</name>
    <name type="common">Scarlet runner bean</name>
    <name type="synonym">Phaseolus multiflorus</name>
    <dbReference type="NCBI Taxonomy" id="3886"/>
    <lineage>
        <taxon>Eukaryota</taxon>
        <taxon>Viridiplantae</taxon>
        <taxon>Streptophyta</taxon>
        <taxon>Embryophyta</taxon>
        <taxon>Tracheophyta</taxon>
        <taxon>Spermatophyta</taxon>
        <taxon>Magnoliopsida</taxon>
        <taxon>eudicotyledons</taxon>
        <taxon>Gunneridae</taxon>
        <taxon>Pentapetalae</taxon>
        <taxon>rosids</taxon>
        <taxon>fabids</taxon>
        <taxon>Fabales</taxon>
        <taxon>Fabaceae</taxon>
        <taxon>Papilionoideae</taxon>
        <taxon>50 kb inversion clade</taxon>
        <taxon>NPAAA clade</taxon>
        <taxon>indigoferoid/millettioid clade</taxon>
        <taxon>Phaseoleae</taxon>
        <taxon>Phaseolus</taxon>
    </lineage>
</organism>
<evidence type="ECO:0000313" key="3">
    <source>
        <dbReference type="Proteomes" id="UP001374584"/>
    </source>
</evidence>
<gene>
    <name evidence="2" type="ORF">VNO80_15370</name>
</gene>
<comment type="caution">
    <text evidence="2">The sequence shown here is derived from an EMBL/GenBank/DDBJ whole genome shotgun (WGS) entry which is preliminary data.</text>
</comment>
<sequence length="302" mass="34741">MQKEESNFSPANGPSNVISRIIKQKYDEPSPTWKKVRLELRDRWFGEFKKEYRWDLEQDQLIRSIFDTKASRIFKNAMSKVRHGQDKGTWIPPPVRATLDQHWSSTEFQNKSVIAKANRAVEKGASAYCGGSISTAAHFEKMTKELERQPTAWESSLVARSCWRSRARATSLSNSLLVVHLILHVLPFSNTIFLPHSTLPFLGYLSTFFNRGCLPVDNNDVNIRKDDSRKETVELKVRLRRWGTLLFLVVAGLELYLIVPIISWFSCNTGNWSDNVKFINLRAMMKFGLTLMVDSYCSDTLL</sequence>
<accession>A0AAN9R2X0</accession>
<proteinExistence type="predicted"/>
<keyword evidence="3" id="KW-1185">Reference proteome</keyword>
<evidence type="ECO:0000256" key="1">
    <source>
        <dbReference type="SAM" id="Phobius"/>
    </source>
</evidence>
<reference evidence="2 3" key="1">
    <citation type="submission" date="2024-01" db="EMBL/GenBank/DDBJ databases">
        <title>The genomes of 5 underutilized Papilionoideae crops provide insights into root nodulation and disease resistanc.</title>
        <authorList>
            <person name="Jiang F."/>
        </authorList>
    </citation>
    <scope>NUCLEOTIDE SEQUENCE [LARGE SCALE GENOMIC DNA]</scope>
    <source>
        <strain evidence="2">JINMINGXINNONG_FW02</strain>
        <tissue evidence="2">Leaves</tissue>
    </source>
</reference>
<feature type="transmembrane region" description="Helical" evidence="1">
    <location>
        <begin position="245"/>
        <end position="265"/>
    </location>
</feature>
<name>A0AAN9R2X0_PHACN</name>
<keyword evidence="1" id="KW-0812">Transmembrane</keyword>
<keyword evidence="1" id="KW-1133">Transmembrane helix</keyword>